<gene>
    <name evidence="1" type="ORF">ZT3D7_G630</name>
</gene>
<dbReference type="STRING" id="1276538.A0A1X7RDI4"/>
<evidence type="ECO:0000313" key="1">
    <source>
        <dbReference type="EMBL" id="SMQ45486.1"/>
    </source>
</evidence>
<protein>
    <submittedName>
        <fullName evidence="1">Uncharacterized protein</fullName>
    </submittedName>
</protein>
<dbReference type="Proteomes" id="UP000215127">
    <property type="component" value="Chromosome 1"/>
</dbReference>
<dbReference type="AlphaFoldDB" id="A0A1X7RDI4"/>
<reference evidence="1 2" key="1">
    <citation type="submission" date="2016-06" db="EMBL/GenBank/DDBJ databases">
        <authorList>
            <person name="Kjaerup R.B."/>
            <person name="Dalgaard T.S."/>
            <person name="Juul-Madsen H.R."/>
        </authorList>
    </citation>
    <scope>NUCLEOTIDE SEQUENCE [LARGE SCALE GENOMIC DNA]</scope>
</reference>
<name>A0A1X7RDI4_ZYMT9</name>
<organism evidence="1 2">
    <name type="scientific">Zymoseptoria tritici (strain ST99CH_3D7)</name>
    <dbReference type="NCBI Taxonomy" id="1276538"/>
    <lineage>
        <taxon>Eukaryota</taxon>
        <taxon>Fungi</taxon>
        <taxon>Dikarya</taxon>
        <taxon>Ascomycota</taxon>
        <taxon>Pezizomycotina</taxon>
        <taxon>Dothideomycetes</taxon>
        <taxon>Dothideomycetidae</taxon>
        <taxon>Mycosphaerellales</taxon>
        <taxon>Mycosphaerellaceae</taxon>
        <taxon>Zymoseptoria</taxon>
    </lineage>
</organism>
<proteinExistence type="predicted"/>
<evidence type="ECO:0000313" key="2">
    <source>
        <dbReference type="Proteomes" id="UP000215127"/>
    </source>
</evidence>
<sequence length="334" mass="36449">MSDADEPQDGQLGPVIGFMTDSNRVHISLTRATGLPTLTHGSHEPTVSSQIDFTADRPTDLLTLVDVPDQPMASYPLNSSAPSRQEPAESHMHPDITTFALTGQLKLDSGACAPAFETLRRTSAAKEFDVSSLANNNLLASTDFATTVKIPSDPHFVMDEYLNKVRYVLSHHQSGKIDTLLIISQFEAGKLQGIMTQSTNITLHVYIPSSLGGELDSYTVPNHNPALTLPRPLAAQLNLFAGALDIKSYQDYKEICKFLGLDSEAARDGWEIAADGFIVKDGDGRRGGSSGLQKSPVEFFKALCKIRRYGRGIDKSKLGKVLDGHLLWPDDFHR</sequence>
<accession>A0A1X7RDI4</accession>
<keyword evidence="2" id="KW-1185">Reference proteome</keyword>
<dbReference type="EMBL" id="LT853692">
    <property type="protein sequence ID" value="SMQ45486.1"/>
    <property type="molecule type" value="Genomic_DNA"/>
</dbReference>